<dbReference type="PANTHER" id="PTHR10871:SF1">
    <property type="entry name" value="SMALL RIBOSOMAL SUBUNIT PROTEIN US13M"/>
    <property type="match status" value="1"/>
</dbReference>
<dbReference type="KEGG" id="ehx:EMIHUDRAFT_58461"/>
<dbReference type="AlphaFoldDB" id="A0A0D3I863"/>
<dbReference type="RefSeq" id="XP_005759877.1">
    <property type="nucleotide sequence ID" value="XM_005759820.1"/>
</dbReference>
<dbReference type="GO" id="GO:0015935">
    <property type="term" value="C:small ribosomal subunit"/>
    <property type="evidence" value="ECO:0007669"/>
    <property type="project" value="TreeGrafter"/>
</dbReference>
<dbReference type="PROSITE" id="PS50159">
    <property type="entry name" value="RIBOSOMAL_S13_2"/>
    <property type="match status" value="1"/>
</dbReference>
<sequence>FRVQNYTVPLHRPAEFSLSAVYGFGRQRAKRLAAEVGLHGAYPLNRMRESQRSYIRRALAAACVNYDDPAQAAGAALQKEVSLNIKRLKEIRCYRGIRHELRLPSRGQRTKGNARTRR</sequence>
<evidence type="ECO:0000256" key="2">
    <source>
        <dbReference type="ARBA" id="ARBA00022980"/>
    </source>
</evidence>
<keyword evidence="2 4" id="KW-0689">Ribosomal protein</keyword>
<keyword evidence="3 4" id="KW-0687">Ribonucleoprotein</keyword>
<protein>
    <recommendedName>
        <fullName evidence="7">30S ribosomal protein S13</fullName>
    </recommendedName>
</protein>
<evidence type="ECO:0000313" key="6">
    <source>
        <dbReference type="Proteomes" id="UP000013827"/>
    </source>
</evidence>
<organism evidence="5 6">
    <name type="scientific">Emiliania huxleyi (strain CCMP1516)</name>
    <dbReference type="NCBI Taxonomy" id="280463"/>
    <lineage>
        <taxon>Eukaryota</taxon>
        <taxon>Haptista</taxon>
        <taxon>Haptophyta</taxon>
        <taxon>Prymnesiophyceae</taxon>
        <taxon>Isochrysidales</taxon>
        <taxon>Noelaerhabdaceae</taxon>
        <taxon>Emiliania</taxon>
    </lineage>
</organism>
<proteinExistence type="inferred from homology"/>
<dbReference type="Pfam" id="PF00416">
    <property type="entry name" value="Ribosomal_S13"/>
    <property type="match status" value="1"/>
</dbReference>
<dbReference type="PaxDb" id="2903-EOD07448"/>
<dbReference type="GO" id="GO:0005829">
    <property type="term" value="C:cytosol"/>
    <property type="evidence" value="ECO:0007669"/>
    <property type="project" value="TreeGrafter"/>
</dbReference>
<evidence type="ECO:0000313" key="5">
    <source>
        <dbReference type="EnsemblProtists" id="EOD07448"/>
    </source>
</evidence>
<dbReference type="RefSeq" id="XP_005767570.1">
    <property type="nucleotide sequence ID" value="XM_005767513.1"/>
</dbReference>
<dbReference type="Gene3D" id="4.10.910.10">
    <property type="entry name" value="30s ribosomal protein s13, domain 2"/>
    <property type="match status" value="1"/>
</dbReference>
<dbReference type="SUPFAM" id="SSF46946">
    <property type="entry name" value="S13-like H2TH domain"/>
    <property type="match status" value="1"/>
</dbReference>
<dbReference type="eggNOG" id="KOG3311">
    <property type="taxonomic scope" value="Eukaryota"/>
</dbReference>
<dbReference type="PANTHER" id="PTHR10871">
    <property type="entry name" value="30S RIBOSOMAL PROTEIN S13/40S RIBOSOMAL PROTEIN S18"/>
    <property type="match status" value="1"/>
</dbReference>
<dbReference type="EnsemblProtists" id="EOD07448">
    <property type="protein sequence ID" value="EOD07448"/>
    <property type="gene ID" value="EMIHUDRAFT_58461"/>
</dbReference>
<keyword evidence="6" id="KW-1185">Reference proteome</keyword>
<comment type="similarity">
    <text evidence="1 4">Belongs to the universal ribosomal protein uS13 family.</text>
</comment>
<accession>A0A0D3I863</accession>
<dbReference type="Gene3D" id="1.10.8.50">
    <property type="match status" value="1"/>
</dbReference>
<dbReference type="GeneID" id="17261283"/>
<dbReference type="GO" id="GO:0006412">
    <property type="term" value="P:translation"/>
    <property type="evidence" value="ECO:0007669"/>
    <property type="project" value="InterPro"/>
</dbReference>
<evidence type="ECO:0000256" key="4">
    <source>
        <dbReference type="RuleBase" id="RU003830"/>
    </source>
</evidence>
<evidence type="ECO:0008006" key="7">
    <source>
        <dbReference type="Google" id="ProtNLM"/>
    </source>
</evidence>
<evidence type="ECO:0000256" key="1">
    <source>
        <dbReference type="ARBA" id="ARBA00008080"/>
    </source>
</evidence>
<dbReference type="InterPro" id="IPR010979">
    <property type="entry name" value="Ribosomal_uS13-like_H2TH"/>
</dbReference>
<name>A0A0D3I863_EMIH1</name>
<evidence type="ECO:0000256" key="3">
    <source>
        <dbReference type="ARBA" id="ARBA00023274"/>
    </source>
</evidence>
<dbReference type="InterPro" id="IPR027437">
    <property type="entry name" value="Rbsml_uS13_C"/>
</dbReference>
<dbReference type="InterPro" id="IPR001892">
    <property type="entry name" value="Ribosomal_uS13"/>
</dbReference>
<dbReference type="GeneID" id="17253598"/>
<dbReference type="KEGG" id="ehx:EMIHUDRAFT_58510"/>
<reference evidence="5" key="2">
    <citation type="submission" date="2024-10" db="UniProtKB">
        <authorList>
            <consortium name="EnsemblProtists"/>
        </authorList>
    </citation>
    <scope>IDENTIFICATION</scope>
</reference>
<dbReference type="STRING" id="2903.R1DWK9"/>
<dbReference type="GO" id="GO:0003735">
    <property type="term" value="F:structural constituent of ribosome"/>
    <property type="evidence" value="ECO:0007669"/>
    <property type="project" value="InterPro"/>
</dbReference>
<dbReference type="EnsemblProtists" id="EOD15141">
    <property type="protein sequence ID" value="EOD15141"/>
    <property type="gene ID" value="EMIHUDRAFT_58510"/>
</dbReference>
<dbReference type="PIRSF" id="PIRSF002134">
    <property type="entry name" value="Ribosomal_S13"/>
    <property type="match status" value="1"/>
</dbReference>
<dbReference type="HOGENOM" id="CLU_103849_1_2_1"/>
<dbReference type="OMA" id="QPFAANR"/>
<reference evidence="6" key="1">
    <citation type="journal article" date="2013" name="Nature">
        <title>Pan genome of the phytoplankton Emiliania underpins its global distribution.</title>
        <authorList>
            <person name="Read B.A."/>
            <person name="Kegel J."/>
            <person name="Klute M.J."/>
            <person name="Kuo A."/>
            <person name="Lefebvre S.C."/>
            <person name="Maumus F."/>
            <person name="Mayer C."/>
            <person name="Miller J."/>
            <person name="Monier A."/>
            <person name="Salamov A."/>
            <person name="Young J."/>
            <person name="Aguilar M."/>
            <person name="Claverie J.M."/>
            <person name="Frickenhaus S."/>
            <person name="Gonzalez K."/>
            <person name="Herman E.K."/>
            <person name="Lin Y.C."/>
            <person name="Napier J."/>
            <person name="Ogata H."/>
            <person name="Sarno A.F."/>
            <person name="Shmutz J."/>
            <person name="Schroeder D."/>
            <person name="de Vargas C."/>
            <person name="Verret F."/>
            <person name="von Dassow P."/>
            <person name="Valentin K."/>
            <person name="Van de Peer Y."/>
            <person name="Wheeler G."/>
            <person name="Dacks J.B."/>
            <person name="Delwiche C.F."/>
            <person name="Dyhrman S.T."/>
            <person name="Glockner G."/>
            <person name="John U."/>
            <person name="Richards T."/>
            <person name="Worden A.Z."/>
            <person name="Zhang X."/>
            <person name="Grigoriev I.V."/>
            <person name="Allen A.E."/>
            <person name="Bidle K."/>
            <person name="Borodovsky M."/>
            <person name="Bowler C."/>
            <person name="Brownlee C."/>
            <person name="Cock J.M."/>
            <person name="Elias M."/>
            <person name="Gladyshev V.N."/>
            <person name="Groth M."/>
            <person name="Guda C."/>
            <person name="Hadaegh A."/>
            <person name="Iglesias-Rodriguez M.D."/>
            <person name="Jenkins J."/>
            <person name="Jones B.M."/>
            <person name="Lawson T."/>
            <person name="Leese F."/>
            <person name="Lindquist E."/>
            <person name="Lobanov A."/>
            <person name="Lomsadze A."/>
            <person name="Malik S.B."/>
            <person name="Marsh M.E."/>
            <person name="Mackinder L."/>
            <person name="Mock T."/>
            <person name="Mueller-Roeber B."/>
            <person name="Pagarete A."/>
            <person name="Parker M."/>
            <person name="Probert I."/>
            <person name="Quesneville H."/>
            <person name="Raines C."/>
            <person name="Rensing S.A."/>
            <person name="Riano-Pachon D.M."/>
            <person name="Richier S."/>
            <person name="Rokitta S."/>
            <person name="Shiraiwa Y."/>
            <person name="Soanes D.M."/>
            <person name="van der Giezen M."/>
            <person name="Wahlund T.M."/>
            <person name="Williams B."/>
            <person name="Wilson W."/>
            <person name="Wolfe G."/>
            <person name="Wurch L.L."/>
        </authorList>
    </citation>
    <scope>NUCLEOTIDE SEQUENCE</scope>
</reference>
<dbReference type="Proteomes" id="UP000013827">
    <property type="component" value="Unassembled WGS sequence"/>
</dbReference>
<dbReference type="GO" id="GO:0003723">
    <property type="term" value="F:RNA binding"/>
    <property type="evidence" value="ECO:0007669"/>
    <property type="project" value="InterPro"/>
</dbReference>